<evidence type="ECO:0000256" key="1">
    <source>
        <dbReference type="SAM" id="MobiDB-lite"/>
    </source>
</evidence>
<sequence>MTSGKRRPSIADLIVETLYDKGPLDCSGLVPHLPDKTYKSISTSCLLLEKQHILERDEERVWSLRPGVTPQTMIDGTLTPPSETPPESEEGEGDVEAEGAAAGRRPGALRPPVPPKEPVALDSKQKFINELKAIGVTPVTTIPTIASIFFEGDIDSLSWLNHVLKEVAAGWVTPRHRRLVMEWWARTRGLPFEEDEYA</sequence>
<reference evidence="2" key="1">
    <citation type="journal article" date="2015" name="Nature">
        <title>Complex archaea that bridge the gap between prokaryotes and eukaryotes.</title>
        <authorList>
            <person name="Spang A."/>
            <person name="Saw J.H."/>
            <person name="Jorgensen S.L."/>
            <person name="Zaremba-Niedzwiedzka K."/>
            <person name="Martijn J."/>
            <person name="Lind A.E."/>
            <person name="van Eijk R."/>
            <person name="Schleper C."/>
            <person name="Guy L."/>
            <person name="Ettema T.J."/>
        </authorList>
    </citation>
    <scope>NUCLEOTIDE SEQUENCE</scope>
</reference>
<feature type="region of interest" description="Disordered" evidence="1">
    <location>
        <begin position="69"/>
        <end position="116"/>
    </location>
</feature>
<accession>A0A0F8ZA55</accession>
<gene>
    <name evidence="2" type="ORF">LCGC14_2995260</name>
</gene>
<name>A0A0F8ZA55_9ZZZZ</name>
<feature type="non-terminal residue" evidence="2">
    <location>
        <position position="198"/>
    </location>
</feature>
<proteinExistence type="predicted"/>
<feature type="compositionally biased region" description="Acidic residues" evidence="1">
    <location>
        <begin position="86"/>
        <end position="97"/>
    </location>
</feature>
<feature type="compositionally biased region" description="Low complexity" evidence="1">
    <location>
        <begin position="98"/>
        <end position="108"/>
    </location>
</feature>
<comment type="caution">
    <text evidence="2">The sequence shown here is derived from an EMBL/GenBank/DDBJ whole genome shotgun (WGS) entry which is preliminary data.</text>
</comment>
<dbReference type="EMBL" id="LAZR01061563">
    <property type="protein sequence ID" value="KKK63339.1"/>
    <property type="molecule type" value="Genomic_DNA"/>
</dbReference>
<dbReference type="AlphaFoldDB" id="A0A0F8ZA55"/>
<protein>
    <submittedName>
        <fullName evidence="2">Uncharacterized protein</fullName>
    </submittedName>
</protein>
<organism evidence="2">
    <name type="scientific">marine sediment metagenome</name>
    <dbReference type="NCBI Taxonomy" id="412755"/>
    <lineage>
        <taxon>unclassified sequences</taxon>
        <taxon>metagenomes</taxon>
        <taxon>ecological metagenomes</taxon>
    </lineage>
</organism>
<evidence type="ECO:0000313" key="2">
    <source>
        <dbReference type="EMBL" id="KKK63339.1"/>
    </source>
</evidence>